<name>A0A699SU22_TANCI</name>
<protein>
    <submittedName>
        <fullName evidence="1">Uncharacterized protein</fullName>
    </submittedName>
</protein>
<reference evidence="1" key="1">
    <citation type="journal article" date="2019" name="Sci. Rep.">
        <title>Draft genome of Tanacetum cinerariifolium, the natural source of mosquito coil.</title>
        <authorList>
            <person name="Yamashiro T."/>
            <person name="Shiraishi A."/>
            <person name="Satake H."/>
            <person name="Nakayama K."/>
        </authorList>
    </citation>
    <scope>NUCLEOTIDE SEQUENCE</scope>
</reference>
<evidence type="ECO:0000313" key="1">
    <source>
        <dbReference type="EMBL" id="GFD01427.1"/>
    </source>
</evidence>
<organism evidence="1">
    <name type="scientific">Tanacetum cinerariifolium</name>
    <name type="common">Dalmatian daisy</name>
    <name type="synonym">Chrysanthemum cinerariifolium</name>
    <dbReference type="NCBI Taxonomy" id="118510"/>
    <lineage>
        <taxon>Eukaryota</taxon>
        <taxon>Viridiplantae</taxon>
        <taxon>Streptophyta</taxon>
        <taxon>Embryophyta</taxon>
        <taxon>Tracheophyta</taxon>
        <taxon>Spermatophyta</taxon>
        <taxon>Magnoliopsida</taxon>
        <taxon>eudicotyledons</taxon>
        <taxon>Gunneridae</taxon>
        <taxon>Pentapetalae</taxon>
        <taxon>asterids</taxon>
        <taxon>campanulids</taxon>
        <taxon>Asterales</taxon>
        <taxon>Asteraceae</taxon>
        <taxon>Asteroideae</taxon>
        <taxon>Anthemideae</taxon>
        <taxon>Anthemidinae</taxon>
        <taxon>Tanacetum</taxon>
    </lineage>
</organism>
<sequence>KVSLMLEILSRRFFLKLNLSDHRSILTDLQGTLKGKVRYLIPAKPPIHNHVLIPNYQDFKIQDFRYSDGFECFQAIKIGRYEYVSPMSLKHKMDEITR</sequence>
<dbReference type="AlphaFoldDB" id="A0A699SU22"/>
<accession>A0A699SU22</accession>
<comment type="caution">
    <text evidence="1">The sequence shown here is derived from an EMBL/GenBank/DDBJ whole genome shotgun (WGS) entry which is preliminary data.</text>
</comment>
<gene>
    <name evidence="1" type="ORF">Tci_873396</name>
</gene>
<feature type="non-terminal residue" evidence="1">
    <location>
        <position position="1"/>
    </location>
</feature>
<proteinExistence type="predicted"/>
<dbReference type="EMBL" id="BKCJ011191277">
    <property type="protein sequence ID" value="GFD01427.1"/>
    <property type="molecule type" value="Genomic_DNA"/>
</dbReference>